<dbReference type="EMBL" id="LRPH01000044">
    <property type="protein sequence ID" value="KWU64292.1"/>
    <property type="molecule type" value="Genomic_DNA"/>
</dbReference>
<dbReference type="GO" id="GO:0016491">
    <property type="term" value="F:oxidoreductase activity"/>
    <property type="evidence" value="ECO:0007669"/>
    <property type="project" value="UniProtKB-KW"/>
</dbReference>
<organism evidence="4 5">
    <name type="scientific">Bacillus mycoides</name>
    <dbReference type="NCBI Taxonomy" id="1405"/>
    <lineage>
        <taxon>Bacteria</taxon>
        <taxon>Bacillati</taxon>
        <taxon>Bacillota</taxon>
        <taxon>Bacilli</taxon>
        <taxon>Bacillales</taxon>
        <taxon>Bacillaceae</taxon>
        <taxon>Bacillus</taxon>
        <taxon>Bacillus cereus group</taxon>
    </lineage>
</organism>
<dbReference type="Proteomes" id="UP000065797">
    <property type="component" value="Unassembled WGS sequence"/>
</dbReference>
<accession>A0A109GCI7</accession>
<dbReference type="PANTHER" id="PTHR43639">
    <property type="entry name" value="OXIDOREDUCTASE, SHORT-CHAIN DEHYDROGENASE/REDUCTASE FAMILY (AFU_ORTHOLOGUE AFUA_5G02870)"/>
    <property type="match status" value="1"/>
</dbReference>
<gene>
    <name evidence="4" type="ORF">AWW70_01525</name>
</gene>
<dbReference type="SUPFAM" id="SSF51735">
    <property type="entry name" value="NAD(P)-binding Rossmann-fold domains"/>
    <property type="match status" value="1"/>
</dbReference>
<dbReference type="AlphaFoldDB" id="A0A109GCI7"/>
<comment type="caution">
    <text evidence="4">The sequence shown here is derived from an EMBL/GenBank/DDBJ whole genome shotgun (WGS) entry which is preliminary data.</text>
</comment>
<dbReference type="GO" id="GO:0008206">
    <property type="term" value="P:bile acid metabolic process"/>
    <property type="evidence" value="ECO:0007669"/>
    <property type="project" value="UniProtKB-ARBA"/>
</dbReference>
<dbReference type="PRINTS" id="PR00080">
    <property type="entry name" value="SDRFAMILY"/>
</dbReference>
<dbReference type="Pfam" id="PF13561">
    <property type="entry name" value="adh_short_C2"/>
    <property type="match status" value="1"/>
</dbReference>
<reference evidence="4 5" key="1">
    <citation type="submission" date="2016-01" db="EMBL/GenBank/DDBJ databases">
        <authorList>
            <person name="McClelland M."/>
            <person name="Jain A."/>
            <person name="Saraogi P."/>
            <person name="Mendelson R."/>
            <person name="Westerman R."/>
            <person name="SanMiguel P."/>
            <person name="Csonka L."/>
        </authorList>
    </citation>
    <scope>NUCLEOTIDE SEQUENCE [LARGE SCALE GENOMIC DNA]</scope>
    <source>
        <strain evidence="4 5">PE8-15</strain>
    </source>
</reference>
<dbReference type="FunFam" id="3.40.50.720:FF:000084">
    <property type="entry name" value="Short-chain dehydrogenase reductase"/>
    <property type="match status" value="1"/>
</dbReference>
<dbReference type="Gene3D" id="3.40.50.720">
    <property type="entry name" value="NAD(P)-binding Rossmann-like Domain"/>
    <property type="match status" value="1"/>
</dbReference>
<evidence type="ECO:0000256" key="3">
    <source>
        <dbReference type="ARBA" id="ARBA00023002"/>
    </source>
</evidence>
<dbReference type="RefSeq" id="WP_060750127.1">
    <property type="nucleotide sequence ID" value="NZ_LRPH01000044.1"/>
</dbReference>
<dbReference type="PANTHER" id="PTHR43639:SF1">
    <property type="entry name" value="SHORT-CHAIN DEHYDROGENASE_REDUCTASE FAMILY PROTEIN"/>
    <property type="match status" value="1"/>
</dbReference>
<sequence>MNGKVAIITGASRGIGAATAKILAQRGAKVVVNYVRNATAAKEVVTSIREKDGEAVAIQADARNMEQMSNLAEETIKTYGSVDILVHNAGVSFVQKSFEDITWNEFIQKTNDELQAAFVSTQSVIPYMKKQNYGKLIYVSSILGNQPGPNFISHGTSKGALNSMVRFISQEMGSYGITANVVSPGLVETDATSIIPEEFKQQKANFLPLGRIGQPDDIAKAIAFYASDDSAYITGSYLPVSGGSEMK</sequence>
<evidence type="ECO:0000256" key="2">
    <source>
        <dbReference type="ARBA" id="ARBA00011881"/>
    </source>
</evidence>
<protein>
    <submittedName>
        <fullName evidence="4">Short-chain dehydrogenase</fullName>
    </submittedName>
</protein>
<comment type="similarity">
    <text evidence="1">Belongs to the short-chain dehydrogenases/reductases (SDR) family.</text>
</comment>
<comment type="subunit">
    <text evidence="2">Homotetramer.</text>
</comment>
<evidence type="ECO:0000313" key="4">
    <source>
        <dbReference type="EMBL" id="KWU64292.1"/>
    </source>
</evidence>
<dbReference type="InterPro" id="IPR036291">
    <property type="entry name" value="NAD(P)-bd_dom_sf"/>
</dbReference>
<proteinExistence type="inferred from homology"/>
<dbReference type="InterPro" id="IPR002347">
    <property type="entry name" value="SDR_fam"/>
</dbReference>
<evidence type="ECO:0000313" key="5">
    <source>
        <dbReference type="Proteomes" id="UP000065797"/>
    </source>
</evidence>
<keyword evidence="3" id="KW-0560">Oxidoreductase</keyword>
<dbReference type="PRINTS" id="PR00081">
    <property type="entry name" value="GDHRDH"/>
</dbReference>
<name>A0A109GCI7_BACMY</name>
<evidence type="ECO:0000256" key="1">
    <source>
        <dbReference type="ARBA" id="ARBA00006484"/>
    </source>
</evidence>